<reference evidence="1" key="1">
    <citation type="submission" date="2021-01" db="EMBL/GenBank/DDBJ databases">
        <title>Whole genome shotgun sequence of Catellatospora methionotrophica NBRC 14553.</title>
        <authorList>
            <person name="Komaki H."/>
            <person name="Tamura T."/>
        </authorList>
    </citation>
    <scope>NUCLEOTIDE SEQUENCE</scope>
    <source>
        <strain evidence="1">NBRC 14553</strain>
    </source>
</reference>
<gene>
    <name evidence="1" type="ORF">Cme02nite_45170</name>
</gene>
<dbReference type="Proteomes" id="UP000660339">
    <property type="component" value="Unassembled WGS sequence"/>
</dbReference>
<sequence length="52" mass="5630">MTPEERRAYAREQVAKMPPLTAETLAAIRVLMAPGFAAVRAAKAKAARPRPP</sequence>
<evidence type="ECO:0000313" key="2">
    <source>
        <dbReference type="Proteomes" id="UP000660339"/>
    </source>
</evidence>
<dbReference type="RefSeq" id="WP_166387733.1">
    <property type="nucleotide sequence ID" value="NZ_BAAATT010000010.1"/>
</dbReference>
<accession>A0A8J3LNW0</accession>
<keyword evidence="2" id="KW-1185">Reference proteome</keyword>
<dbReference type="AlphaFoldDB" id="A0A8J3LNW0"/>
<dbReference type="EMBL" id="BONJ01000026">
    <property type="protein sequence ID" value="GIG16185.1"/>
    <property type="molecule type" value="Genomic_DNA"/>
</dbReference>
<comment type="caution">
    <text evidence="1">The sequence shown here is derived from an EMBL/GenBank/DDBJ whole genome shotgun (WGS) entry which is preliminary data.</text>
</comment>
<organism evidence="1 2">
    <name type="scientific">Catellatospora methionotrophica</name>
    <dbReference type="NCBI Taxonomy" id="121620"/>
    <lineage>
        <taxon>Bacteria</taxon>
        <taxon>Bacillati</taxon>
        <taxon>Actinomycetota</taxon>
        <taxon>Actinomycetes</taxon>
        <taxon>Micromonosporales</taxon>
        <taxon>Micromonosporaceae</taxon>
        <taxon>Catellatospora</taxon>
    </lineage>
</organism>
<name>A0A8J3LNW0_9ACTN</name>
<evidence type="ECO:0000313" key="1">
    <source>
        <dbReference type="EMBL" id="GIG16185.1"/>
    </source>
</evidence>
<proteinExistence type="predicted"/>
<protein>
    <submittedName>
        <fullName evidence="1">Uncharacterized protein</fullName>
    </submittedName>
</protein>